<evidence type="ECO:0000313" key="4">
    <source>
        <dbReference type="EMBL" id="KAK2611594.1"/>
    </source>
</evidence>
<feature type="domain" description="Beta-lactamase-related" evidence="2">
    <location>
        <begin position="107"/>
        <end position="410"/>
    </location>
</feature>
<keyword evidence="1" id="KW-0732">Signal</keyword>
<feature type="domain" description="Beta-lactamase-like ARB-00930-like C-terminal" evidence="3">
    <location>
        <begin position="433"/>
        <end position="572"/>
    </location>
</feature>
<feature type="signal peptide" evidence="1">
    <location>
        <begin position="1"/>
        <end position="19"/>
    </location>
</feature>
<dbReference type="EMBL" id="JAUJFL010000002">
    <property type="protein sequence ID" value="KAK2611594.1"/>
    <property type="molecule type" value="Genomic_DNA"/>
</dbReference>
<evidence type="ECO:0000259" key="2">
    <source>
        <dbReference type="Pfam" id="PF00144"/>
    </source>
</evidence>
<gene>
    <name evidence="4" type="ORF">N8I77_004927</name>
</gene>
<dbReference type="AlphaFoldDB" id="A0AAD9SNI9"/>
<dbReference type="PANTHER" id="PTHR22935">
    <property type="entry name" value="PENICILLIN-BINDING PROTEIN"/>
    <property type="match status" value="1"/>
</dbReference>
<accession>A0AAD9SNI9</accession>
<dbReference type="Pfam" id="PF26335">
    <property type="entry name" value="ARB_00930_C"/>
    <property type="match status" value="1"/>
</dbReference>
<dbReference type="Gene3D" id="3.40.710.10">
    <property type="entry name" value="DD-peptidase/beta-lactamase superfamily"/>
    <property type="match status" value="1"/>
</dbReference>
<name>A0AAD9SNI9_PHOAM</name>
<dbReference type="InterPro" id="IPR058664">
    <property type="entry name" value="ARB_00930-like_C"/>
</dbReference>
<dbReference type="InterPro" id="IPR012338">
    <property type="entry name" value="Beta-lactam/transpept-like"/>
</dbReference>
<protein>
    <recommendedName>
        <fullName evidence="6">Beta-lactamase-related domain-containing protein</fullName>
    </recommendedName>
</protein>
<evidence type="ECO:0000256" key="1">
    <source>
        <dbReference type="SAM" id="SignalP"/>
    </source>
</evidence>
<evidence type="ECO:0000259" key="3">
    <source>
        <dbReference type="Pfam" id="PF26335"/>
    </source>
</evidence>
<dbReference type="PANTHER" id="PTHR22935:SF97">
    <property type="entry name" value="BETA-LACTAMASE-RELATED DOMAIN-CONTAINING PROTEIN"/>
    <property type="match status" value="1"/>
</dbReference>
<dbReference type="SUPFAM" id="SSF56601">
    <property type="entry name" value="beta-lactamase/transpeptidase-like"/>
    <property type="match status" value="1"/>
</dbReference>
<evidence type="ECO:0000313" key="5">
    <source>
        <dbReference type="Proteomes" id="UP001265746"/>
    </source>
</evidence>
<dbReference type="Pfam" id="PF00144">
    <property type="entry name" value="Beta-lactamase"/>
    <property type="match status" value="1"/>
</dbReference>
<evidence type="ECO:0008006" key="6">
    <source>
        <dbReference type="Google" id="ProtNLM"/>
    </source>
</evidence>
<dbReference type="InterPro" id="IPR001466">
    <property type="entry name" value="Beta-lactam-related"/>
</dbReference>
<reference evidence="4" key="1">
    <citation type="submission" date="2023-06" db="EMBL/GenBank/DDBJ databases">
        <authorList>
            <person name="Noh H."/>
        </authorList>
    </citation>
    <scope>NUCLEOTIDE SEQUENCE</scope>
    <source>
        <strain evidence="4">DUCC20226</strain>
    </source>
</reference>
<feature type="chain" id="PRO_5042102168" description="Beta-lactamase-related domain-containing protein" evidence="1">
    <location>
        <begin position="20"/>
        <end position="577"/>
    </location>
</feature>
<organism evidence="4 5">
    <name type="scientific">Phomopsis amygdali</name>
    <name type="common">Fusicoccum amygdali</name>
    <dbReference type="NCBI Taxonomy" id="1214568"/>
    <lineage>
        <taxon>Eukaryota</taxon>
        <taxon>Fungi</taxon>
        <taxon>Dikarya</taxon>
        <taxon>Ascomycota</taxon>
        <taxon>Pezizomycotina</taxon>
        <taxon>Sordariomycetes</taxon>
        <taxon>Sordariomycetidae</taxon>
        <taxon>Diaporthales</taxon>
        <taxon>Diaporthaceae</taxon>
        <taxon>Diaporthe</taxon>
    </lineage>
</organism>
<sequence>MPLSFRISLAVLAATPAAAVFVTQPCPLYDQNYPAPTSLATSKHIEAAAESVRQQLLAARNQTTAYGPLDTDTTAFSVDFYSLDDEASLFTYHFTPAQLLSQRTAGVKEVDSDTIYRIGSVSKLWTVYLYLIAAGDQSWNDPITKHVPELEEISKTQKLDSATNVDWESITVGALASHLAGIGRDPTHAAALTKVFEALNIPSQSGASRSTCGDPALVTLPCNRSQFFADFPTQHPVVASYETPVYSNAGFQILGHALENITGQPMHEIFNENLVGSLNLTSTSYSPPTTPDTSIIPYNASISWWFADLIDLTPAGGYFSTTNDMRKVGKAMLGSAQLAPAVTRRWMKPHSFLSNPDAAAGAPWEIYRAPGDPYMMMMTKAGDLGMYSGYVILIPELKVGFTVLSAGESATDNTRILADILVDTFVPSVREAARSEVAGIYAGAFSDEATGSNITLVSEDDQLGLRVEEWSFGGQNVLSLLEQLKGANTSARLYYTGLETESSNGTVSAWRAVYQTSTRTVGPGPLSPICDSWFTVDALTYGGVGLDEFLITTVEGKAVSIEPRVLGIAMSRNVEDS</sequence>
<dbReference type="Proteomes" id="UP001265746">
    <property type="component" value="Unassembled WGS sequence"/>
</dbReference>
<dbReference type="InterPro" id="IPR051478">
    <property type="entry name" value="Beta-lactamase-like_AB/R"/>
</dbReference>
<comment type="caution">
    <text evidence="4">The sequence shown here is derived from an EMBL/GenBank/DDBJ whole genome shotgun (WGS) entry which is preliminary data.</text>
</comment>
<keyword evidence="5" id="KW-1185">Reference proteome</keyword>
<proteinExistence type="predicted"/>